<keyword evidence="3" id="KW-1185">Reference proteome</keyword>
<gene>
    <name evidence="2" type="ORF">EAH73_16890</name>
</gene>
<accession>A0A502GPB4</accession>
<evidence type="ECO:0000313" key="3">
    <source>
        <dbReference type="Proteomes" id="UP000317646"/>
    </source>
</evidence>
<evidence type="ECO:0000313" key="2">
    <source>
        <dbReference type="EMBL" id="TPG63724.1"/>
    </source>
</evidence>
<dbReference type="Proteomes" id="UP000317646">
    <property type="component" value="Unassembled WGS sequence"/>
</dbReference>
<feature type="domain" description="Methyltransferase type 11" evidence="1">
    <location>
        <begin position="59"/>
        <end position="145"/>
    </location>
</feature>
<protein>
    <submittedName>
        <fullName evidence="2">Methyltransferase domain-containing protein</fullName>
    </submittedName>
</protein>
<comment type="caution">
    <text evidence="2">The sequence shown here is derived from an EMBL/GenBank/DDBJ whole genome shotgun (WGS) entry which is preliminary data.</text>
</comment>
<dbReference type="Gene3D" id="3.40.50.150">
    <property type="entry name" value="Vaccinia Virus protein VP39"/>
    <property type="match status" value="1"/>
</dbReference>
<dbReference type="SUPFAM" id="SSF53335">
    <property type="entry name" value="S-adenosyl-L-methionine-dependent methyltransferases"/>
    <property type="match status" value="1"/>
</dbReference>
<dbReference type="InterPro" id="IPR029063">
    <property type="entry name" value="SAM-dependent_MTases_sf"/>
</dbReference>
<dbReference type="NCBIfam" id="TIGR03587">
    <property type="entry name" value="Pse_Me-ase"/>
    <property type="match status" value="1"/>
</dbReference>
<dbReference type="AlphaFoldDB" id="A0A502GPB4"/>
<organism evidence="2 3">
    <name type="scientific">Hymenobacter nivis</name>
    <dbReference type="NCBI Taxonomy" id="1850093"/>
    <lineage>
        <taxon>Bacteria</taxon>
        <taxon>Pseudomonadati</taxon>
        <taxon>Bacteroidota</taxon>
        <taxon>Cytophagia</taxon>
        <taxon>Cytophagales</taxon>
        <taxon>Hymenobacteraceae</taxon>
        <taxon>Hymenobacter</taxon>
    </lineage>
</organism>
<name>A0A502GPB4_9BACT</name>
<dbReference type="EMBL" id="RCYZ01000007">
    <property type="protein sequence ID" value="TPG63724.1"/>
    <property type="molecule type" value="Genomic_DNA"/>
</dbReference>
<keyword evidence="2" id="KW-0489">Methyltransferase</keyword>
<keyword evidence="2" id="KW-0808">Transferase</keyword>
<dbReference type="CDD" id="cd02440">
    <property type="entry name" value="AdoMet_MTases"/>
    <property type="match status" value="1"/>
</dbReference>
<dbReference type="GO" id="GO:0032259">
    <property type="term" value="P:methylation"/>
    <property type="evidence" value="ECO:0007669"/>
    <property type="project" value="UniProtKB-KW"/>
</dbReference>
<dbReference type="InterPro" id="IPR013216">
    <property type="entry name" value="Methyltransf_11"/>
</dbReference>
<sequence length="217" mass="24951">MTSTQQEEFWSGDFGRQYTDRNSRHLAEWNAFYEATWGRTKLAMNADFVGDLPRDARILEVGCNTGMQLKGLQDAGFQQLYGVELQAYAVEKAKEYSQHVNLIQGSGFDLPFKDAFFDVVCTNGVLIHIAPADLPRIMAEMVRCSRRYIWGFEYYAPATTAVNYRGNEGFLWKADYAQLFLDQFPGQLRLVKQELYPYVTDAERGNRDVMYLLEKTA</sequence>
<dbReference type="OrthoDB" id="9804312at2"/>
<reference evidence="2 3" key="1">
    <citation type="journal article" date="2019" name="Environ. Microbiol.">
        <title>Species interactions and distinct microbial communities in high Arctic permafrost affected cryosols are associated with the CH4 and CO2 gas fluxes.</title>
        <authorList>
            <person name="Altshuler I."/>
            <person name="Hamel J."/>
            <person name="Turney S."/>
            <person name="Magnuson E."/>
            <person name="Levesque R."/>
            <person name="Greer C."/>
            <person name="Whyte L.G."/>
        </authorList>
    </citation>
    <scope>NUCLEOTIDE SEQUENCE [LARGE SCALE GENOMIC DNA]</scope>
    <source>
        <strain evidence="2 3">S9.2P</strain>
    </source>
</reference>
<evidence type="ECO:0000259" key="1">
    <source>
        <dbReference type="Pfam" id="PF08241"/>
    </source>
</evidence>
<dbReference type="GO" id="GO:0008757">
    <property type="term" value="F:S-adenosylmethionine-dependent methyltransferase activity"/>
    <property type="evidence" value="ECO:0007669"/>
    <property type="project" value="InterPro"/>
</dbReference>
<dbReference type="Pfam" id="PF08241">
    <property type="entry name" value="Methyltransf_11"/>
    <property type="match status" value="1"/>
</dbReference>
<proteinExistence type="predicted"/>
<dbReference type="RefSeq" id="WP_140468620.1">
    <property type="nucleotide sequence ID" value="NZ_RCYZ01000007.1"/>
</dbReference>
<dbReference type="InterPro" id="IPR020027">
    <property type="entry name" value="Pseudamin_synth-assoc_MeTrfase"/>
</dbReference>